<comment type="caution">
    <text evidence="5">The sequence shown here is derived from an EMBL/GenBank/DDBJ whole genome shotgun (WGS) entry which is preliminary data.</text>
</comment>
<dbReference type="RefSeq" id="WP_126469699.1">
    <property type="nucleotide sequence ID" value="NZ_RXOE01000002.1"/>
</dbReference>
<evidence type="ECO:0000256" key="2">
    <source>
        <dbReference type="ARBA" id="ARBA00022803"/>
    </source>
</evidence>
<dbReference type="Pfam" id="PF13374">
    <property type="entry name" value="TPR_10"/>
    <property type="match status" value="1"/>
</dbReference>
<proteinExistence type="predicted"/>
<dbReference type="InterPro" id="IPR019734">
    <property type="entry name" value="TPR_rpt"/>
</dbReference>
<reference evidence="5 6" key="1">
    <citation type="submission" date="2018-12" db="EMBL/GenBank/DDBJ databases">
        <title>The genome of Variovorax gossypii DSM 100435.</title>
        <authorList>
            <person name="Gao J."/>
            <person name="Sun J."/>
        </authorList>
    </citation>
    <scope>NUCLEOTIDE SEQUENCE [LARGE SCALE GENOMIC DNA]</scope>
    <source>
        <strain evidence="5 6">DSM 100435</strain>
    </source>
</reference>
<dbReference type="Pfam" id="PF13424">
    <property type="entry name" value="TPR_12"/>
    <property type="match status" value="3"/>
</dbReference>
<dbReference type="SUPFAM" id="SSF48452">
    <property type="entry name" value="TPR-like"/>
    <property type="match status" value="3"/>
</dbReference>
<dbReference type="InterPro" id="IPR011990">
    <property type="entry name" value="TPR-like_helical_dom_sf"/>
</dbReference>
<keyword evidence="4" id="KW-1133">Transmembrane helix</keyword>
<keyword evidence="1" id="KW-0677">Repeat</keyword>
<keyword evidence="4" id="KW-0812">Transmembrane</keyword>
<feature type="compositionally biased region" description="Low complexity" evidence="3">
    <location>
        <begin position="93"/>
        <end position="102"/>
    </location>
</feature>
<dbReference type="SMART" id="SM00028">
    <property type="entry name" value="TPR"/>
    <property type="match status" value="5"/>
</dbReference>
<keyword evidence="4" id="KW-0472">Membrane</keyword>
<evidence type="ECO:0000313" key="6">
    <source>
        <dbReference type="Proteomes" id="UP000267418"/>
    </source>
</evidence>
<evidence type="ECO:0000313" key="5">
    <source>
        <dbReference type="EMBL" id="RTQ34675.1"/>
    </source>
</evidence>
<accession>A0A3S0IE90</accession>
<dbReference type="OrthoDB" id="8859039at2"/>
<keyword evidence="6" id="KW-1185">Reference proteome</keyword>
<evidence type="ECO:0000256" key="1">
    <source>
        <dbReference type="ARBA" id="ARBA00022737"/>
    </source>
</evidence>
<evidence type="ECO:0000256" key="4">
    <source>
        <dbReference type="SAM" id="Phobius"/>
    </source>
</evidence>
<dbReference type="Gene3D" id="1.25.40.10">
    <property type="entry name" value="Tetratricopeptide repeat domain"/>
    <property type="match status" value="3"/>
</dbReference>
<keyword evidence="2" id="KW-0802">TPR repeat</keyword>
<feature type="transmembrane region" description="Helical" evidence="4">
    <location>
        <begin position="41"/>
        <end position="64"/>
    </location>
</feature>
<dbReference type="AlphaFoldDB" id="A0A3S0IE90"/>
<name>A0A3S0IE90_9BURK</name>
<dbReference type="EMBL" id="RXOE01000002">
    <property type="protein sequence ID" value="RTQ34675.1"/>
    <property type="molecule type" value="Genomic_DNA"/>
</dbReference>
<sequence length="516" mass="56216">MTPSPRRSSFAWLLWLVGGFIGAHRFYLGSYLGGAAQLGLLLYGLAGLPGSRFCLMVLLPWLLFDLWWVHRRLKQLKEGGTGAMDGDGDGDDAPAARQATRRPAPRDAAKDFDLAALAEANKLQERFVAAAEAGDWGQAVAIGEQIVAAMRRVFRGPHQNLAMTLCMLGQACYRVDAFDKARASLEESLSIGRKIGMPAEDMDVARKALDLTLVGIEQRKARGATSDEQGALLNLLDDREARYRDALAQGDLQSAEKLCAEAVAASRRLHGGPDKTVVLHLSSHAELCRRLRWNEKAQASADEAIAMIGQLGLDDSWRRGPTNTLALLHAAAGRADEAEALYKKTIAMAVSEAGGGSSDGVVRAFNNLAFLYAESGQDVKAELCYARALVHLDKLPPGEGDTELHSDMLNNFASLHMSRRDFVRARELFERSLDIQQRSCRGISATAANAHNDLGLIAQEEGDLRQALLHFKRTLLLNQICTPDHFRNIDNAQRNIESVSIALAAVARAARMEPST</sequence>
<gene>
    <name evidence="5" type="ORF">EJP69_09665</name>
</gene>
<dbReference type="PANTHER" id="PTHR45641">
    <property type="entry name" value="TETRATRICOPEPTIDE REPEAT PROTEIN (AFU_ORTHOLOGUE AFUA_6G03870)"/>
    <property type="match status" value="1"/>
</dbReference>
<feature type="region of interest" description="Disordered" evidence="3">
    <location>
        <begin position="80"/>
        <end position="107"/>
    </location>
</feature>
<evidence type="ECO:0000256" key="3">
    <source>
        <dbReference type="SAM" id="MobiDB-lite"/>
    </source>
</evidence>
<organism evidence="5 6">
    <name type="scientific">Variovorax gossypii</name>
    <dbReference type="NCBI Taxonomy" id="1679495"/>
    <lineage>
        <taxon>Bacteria</taxon>
        <taxon>Pseudomonadati</taxon>
        <taxon>Pseudomonadota</taxon>
        <taxon>Betaproteobacteria</taxon>
        <taxon>Burkholderiales</taxon>
        <taxon>Comamonadaceae</taxon>
        <taxon>Variovorax</taxon>
    </lineage>
</organism>
<dbReference type="PANTHER" id="PTHR45641:SF19">
    <property type="entry name" value="NEPHROCYSTIN-3"/>
    <property type="match status" value="1"/>
</dbReference>
<protein>
    <submittedName>
        <fullName evidence="5">Tetratricopeptide repeat protein</fullName>
    </submittedName>
</protein>
<dbReference type="Proteomes" id="UP000267418">
    <property type="component" value="Unassembled WGS sequence"/>
</dbReference>